<organism evidence="4 5">
    <name type="scientific">Streptomyces marokkonensis</name>
    <dbReference type="NCBI Taxonomy" id="324855"/>
    <lineage>
        <taxon>Bacteria</taxon>
        <taxon>Bacillati</taxon>
        <taxon>Actinomycetota</taxon>
        <taxon>Actinomycetes</taxon>
        <taxon>Kitasatosporales</taxon>
        <taxon>Streptomycetaceae</taxon>
        <taxon>Streptomyces</taxon>
    </lineage>
</organism>
<sequence>MTTPEHQSPDPEPSKPSGPAAPHYQDRIYRSPAGIVGGVLLLAIIGWLGIDAVVAGEGRTPWLALATMLLLVPLVVAYTVRPAVYVNDDRLRVRNPFRVIVLPWGQVASLRSGFSNEVVDDSGTKYQLWALPVSLRARSKAARHEARVAAQAARGDGGRAGGGAGGGSRGGGRGFGPGGVPAAPRQAESDRAMAEMRELHERRQEAEAAQGEVTVRWAYEIAGPAVAGAVLLAVLLAVG</sequence>
<dbReference type="InterPro" id="IPR019692">
    <property type="entry name" value="CFP-6_PH"/>
</dbReference>
<name>A0ABW6QBH0_9ACTN</name>
<accession>A0ABW6QBH0</accession>
<dbReference type="Pfam" id="PF10756">
    <property type="entry name" value="bPH_6"/>
    <property type="match status" value="1"/>
</dbReference>
<keyword evidence="2" id="KW-1133">Transmembrane helix</keyword>
<keyword evidence="2" id="KW-0472">Membrane</keyword>
<keyword evidence="2" id="KW-0812">Transmembrane</keyword>
<dbReference type="EMBL" id="JBHVZQ010000024">
    <property type="protein sequence ID" value="MFF1276571.1"/>
    <property type="molecule type" value="Genomic_DNA"/>
</dbReference>
<reference evidence="4 5" key="1">
    <citation type="submission" date="2024-09" db="EMBL/GenBank/DDBJ databases">
        <title>The Natural Products Discovery Center: Release of the First 8490 Sequenced Strains for Exploring Actinobacteria Biosynthetic Diversity.</title>
        <authorList>
            <person name="Kalkreuter E."/>
            <person name="Kautsar S.A."/>
            <person name="Yang D."/>
            <person name="Bader C.D."/>
            <person name="Teijaro C.N."/>
            <person name="Fluegel L."/>
            <person name="Davis C.M."/>
            <person name="Simpson J.R."/>
            <person name="Lauterbach L."/>
            <person name="Steele A.D."/>
            <person name="Gui C."/>
            <person name="Meng S."/>
            <person name="Li G."/>
            <person name="Viehrig K."/>
            <person name="Ye F."/>
            <person name="Su P."/>
            <person name="Kiefer A.F."/>
            <person name="Nichols A."/>
            <person name="Cepeda A.J."/>
            <person name="Yan W."/>
            <person name="Fan B."/>
            <person name="Jiang Y."/>
            <person name="Adhikari A."/>
            <person name="Zheng C.-J."/>
            <person name="Schuster L."/>
            <person name="Cowan T.M."/>
            <person name="Smanski M.J."/>
            <person name="Chevrette M.G."/>
            <person name="De Carvalho L.P.S."/>
            <person name="Shen B."/>
        </authorList>
    </citation>
    <scope>NUCLEOTIDE SEQUENCE [LARGE SCALE GENOMIC DNA]</scope>
    <source>
        <strain evidence="4 5">NPDC058328</strain>
    </source>
</reference>
<feature type="domain" description="Low molecular weight protein antigen 6 PH" evidence="3">
    <location>
        <begin position="81"/>
        <end position="155"/>
    </location>
</feature>
<feature type="transmembrane region" description="Helical" evidence="2">
    <location>
        <begin position="217"/>
        <end position="238"/>
    </location>
</feature>
<feature type="compositionally biased region" description="Gly residues" evidence="1">
    <location>
        <begin position="158"/>
        <end position="179"/>
    </location>
</feature>
<evidence type="ECO:0000256" key="2">
    <source>
        <dbReference type="SAM" id="Phobius"/>
    </source>
</evidence>
<evidence type="ECO:0000259" key="3">
    <source>
        <dbReference type="Pfam" id="PF10756"/>
    </source>
</evidence>
<comment type="caution">
    <text evidence="4">The sequence shown here is derived from an EMBL/GenBank/DDBJ whole genome shotgun (WGS) entry which is preliminary data.</text>
</comment>
<gene>
    <name evidence="4" type="ORF">ACFVZC_24695</name>
</gene>
<dbReference type="RefSeq" id="WP_388237807.1">
    <property type="nucleotide sequence ID" value="NZ_JBHVZQ010000024.1"/>
</dbReference>
<protein>
    <submittedName>
        <fullName evidence="4">PH domain-containing protein</fullName>
    </submittedName>
</protein>
<evidence type="ECO:0000313" key="5">
    <source>
        <dbReference type="Proteomes" id="UP001601627"/>
    </source>
</evidence>
<dbReference type="Proteomes" id="UP001601627">
    <property type="component" value="Unassembled WGS sequence"/>
</dbReference>
<evidence type="ECO:0000313" key="4">
    <source>
        <dbReference type="EMBL" id="MFF1276571.1"/>
    </source>
</evidence>
<keyword evidence="5" id="KW-1185">Reference proteome</keyword>
<feature type="region of interest" description="Disordered" evidence="1">
    <location>
        <begin position="1"/>
        <end position="23"/>
    </location>
</feature>
<feature type="transmembrane region" description="Helical" evidence="2">
    <location>
        <begin position="33"/>
        <end position="50"/>
    </location>
</feature>
<evidence type="ECO:0000256" key="1">
    <source>
        <dbReference type="SAM" id="MobiDB-lite"/>
    </source>
</evidence>
<feature type="transmembrane region" description="Helical" evidence="2">
    <location>
        <begin position="62"/>
        <end position="84"/>
    </location>
</feature>
<proteinExistence type="predicted"/>
<feature type="region of interest" description="Disordered" evidence="1">
    <location>
        <begin position="149"/>
        <end position="191"/>
    </location>
</feature>